<protein>
    <recommendedName>
        <fullName evidence="3">DNA-binding protein</fullName>
    </recommendedName>
</protein>
<dbReference type="Pfam" id="PF05930">
    <property type="entry name" value="Phage_AlpA"/>
    <property type="match status" value="1"/>
</dbReference>
<evidence type="ECO:0000313" key="2">
    <source>
        <dbReference type="Proteomes" id="UP000838160"/>
    </source>
</evidence>
<dbReference type="Proteomes" id="UP000838160">
    <property type="component" value="Unassembled WGS sequence"/>
</dbReference>
<gene>
    <name evidence="1" type="ORF">VHP8226_01708</name>
</gene>
<evidence type="ECO:0000313" key="1">
    <source>
        <dbReference type="EMBL" id="CAH0526255.1"/>
    </source>
</evidence>
<keyword evidence="2" id="KW-1185">Reference proteome</keyword>
<sequence length="65" mass="7592">MNRLIRLNEVMNLTALSRSAIYRKMKTGEFPQSVNIGDRAVAWVEQDIKEWIVSVIERGSDDKRR</sequence>
<dbReference type="PANTHER" id="PTHR36154">
    <property type="entry name" value="DNA-BINDING TRANSCRIPTIONAL ACTIVATOR ALPA"/>
    <property type="match status" value="1"/>
</dbReference>
<dbReference type="InterPro" id="IPR010260">
    <property type="entry name" value="AlpA"/>
</dbReference>
<dbReference type="EMBL" id="CAKLCM010000002">
    <property type="protein sequence ID" value="CAH0526255.1"/>
    <property type="molecule type" value="Genomic_DNA"/>
</dbReference>
<reference evidence="1" key="1">
    <citation type="submission" date="2021-12" db="EMBL/GenBank/DDBJ databases">
        <authorList>
            <person name="Rodrigo-Torres L."/>
            <person name="Arahal R. D."/>
            <person name="Lucena T."/>
        </authorList>
    </citation>
    <scope>NUCLEOTIDE SEQUENCE</scope>
    <source>
        <strain evidence="1">CECT 8226</strain>
    </source>
</reference>
<dbReference type="Gene3D" id="1.10.238.160">
    <property type="match status" value="1"/>
</dbReference>
<evidence type="ECO:0008006" key="3">
    <source>
        <dbReference type="Google" id="ProtNLM"/>
    </source>
</evidence>
<dbReference type="PANTHER" id="PTHR36154:SF1">
    <property type="entry name" value="DNA-BINDING TRANSCRIPTIONAL ACTIVATOR ALPA"/>
    <property type="match status" value="1"/>
</dbReference>
<name>A0ABM8ZIA0_9VIBR</name>
<organism evidence="1 2">
    <name type="scientific">Vibrio hippocampi</name>
    <dbReference type="NCBI Taxonomy" id="654686"/>
    <lineage>
        <taxon>Bacteria</taxon>
        <taxon>Pseudomonadati</taxon>
        <taxon>Pseudomonadota</taxon>
        <taxon>Gammaproteobacteria</taxon>
        <taxon>Vibrionales</taxon>
        <taxon>Vibrionaceae</taxon>
        <taxon>Vibrio</taxon>
    </lineage>
</organism>
<accession>A0ABM8ZIA0</accession>
<comment type="caution">
    <text evidence="1">The sequence shown here is derived from an EMBL/GenBank/DDBJ whole genome shotgun (WGS) entry which is preliminary data.</text>
</comment>
<dbReference type="RefSeq" id="WP_237484642.1">
    <property type="nucleotide sequence ID" value="NZ_CAKLCM010000002.1"/>
</dbReference>
<proteinExistence type="predicted"/>
<dbReference type="InterPro" id="IPR052931">
    <property type="entry name" value="Prophage_regulatory_activator"/>
</dbReference>